<dbReference type="InterPro" id="IPR050789">
    <property type="entry name" value="Diverse_Enzym_Activities"/>
</dbReference>
<accession>A0ABY4G5J2</accession>
<keyword evidence="5" id="KW-1185">Reference proteome</keyword>
<evidence type="ECO:0000313" key="4">
    <source>
        <dbReference type="EMBL" id="UOQ66122.1"/>
    </source>
</evidence>
<gene>
    <name evidence="4" type="ORF">MUN86_21925</name>
</gene>
<feature type="chain" id="PRO_5046682257" evidence="2">
    <location>
        <begin position="20"/>
        <end position="279"/>
    </location>
</feature>
<evidence type="ECO:0000259" key="3">
    <source>
        <dbReference type="Pfam" id="PF00144"/>
    </source>
</evidence>
<protein>
    <submittedName>
        <fullName evidence="4">Beta-lactamase family protein</fullName>
    </submittedName>
</protein>
<dbReference type="EMBL" id="CP095061">
    <property type="protein sequence ID" value="UOQ66122.1"/>
    <property type="molecule type" value="Genomic_DNA"/>
</dbReference>
<feature type="compositionally biased region" description="Polar residues" evidence="1">
    <location>
        <begin position="260"/>
        <end position="269"/>
    </location>
</feature>
<feature type="domain" description="Beta-lactamase-related" evidence="3">
    <location>
        <begin position="30"/>
        <end position="263"/>
    </location>
</feature>
<evidence type="ECO:0000256" key="1">
    <source>
        <dbReference type="SAM" id="MobiDB-lite"/>
    </source>
</evidence>
<organism evidence="4 5">
    <name type="scientific">Hymenobacter volaticus</name>
    <dbReference type="NCBI Taxonomy" id="2932254"/>
    <lineage>
        <taxon>Bacteria</taxon>
        <taxon>Pseudomonadati</taxon>
        <taxon>Bacteroidota</taxon>
        <taxon>Cytophagia</taxon>
        <taxon>Cytophagales</taxon>
        <taxon>Hymenobacteraceae</taxon>
        <taxon>Hymenobacter</taxon>
    </lineage>
</organism>
<dbReference type="Proteomes" id="UP000830401">
    <property type="component" value="Chromosome"/>
</dbReference>
<name>A0ABY4G5J2_9BACT</name>
<sequence>MKTKLLVFLLSFLSQLVLARKATLPDSDLTTLIDSAGIPGLSVAVINQKGVVWAKGAGVREAGKPERVDESTVFSAASLSKPVFGYLVLKLADEGKIDLDKPLYQYVPYRAIEHNERHKRITARMVLSHQTGLPNWRSGQLNFLFDPGTRFGYSGEGFVYLQGVVTTITGRELDELAQQYVFRPLGMSRSSYLWQPAFEANHATPHNRFGQPTALSRYSESNAAFSLMTTAADYGRFVVALLTGQGLKPATAQALFRPLSTPNAPSTTPFRPRPLSGGG</sequence>
<feature type="signal peptide" evidence="2">
    <location>
        <begin position="1"/>
        <end position="19"/>
    </location>
</feature>
<dbReference type="SUPFAM" id="SSF56601">
    <property type="entry name" value="beta-lactamase/transpeptidase-like"/>
    <property type="match status" value="1"/>
</dbReference>
<dbReference type="InterPro" id="IPR012338">
    <property type="entry name" value="Beta-lactam/transpept-like"/>
</dbReference>
<dbReference type="Pfam" id="PF00144">
    <property type="entry name" value="Beta-lactamase"/>
    <property type="match status" value="1"/>
</dbReference>
<evidence type="ECO:0000313" key="5">
    <source>
        <dbReference type="Proteomes" id="UP000830401"/>
    </source>
</evidence>
<reference evidence="4" key="1">
    <citation type="submission" date="2022-04" db="EMBL/GenBank/DDBJ databases">
        <title>Hymenobacter sp. isolated from the air.</title>
        <authorList>
            <person name="Won M."/>
            <person name="Lee C.-M."/>
            <person name="Woen H.-Y."/>
            <person name="Kwon S.-W."/>
        </authorList>
    </citation>
    <scope>NUCLEOTIDE SEQUENCE</scope>
    <source>
        <strain evidence="4">5420S-77</strain>
    </source>
</reference>
<dbReference type="RefSeq" id="WP_245120100.1">
    <property type="nucleotide sequence ID" value="NZ_CP095061.1"/>
</dbReference>
<dbReference type="InterPro" id="IPR001466">
    <property type="entry name" value="Beta-lactam-related"/>
</dbReference>
<keyword evidence="2" id="KW-0732">Signal</keyword>
<dbReference type="Gene3D" id="3.40.710.10">
    <property type="entry name" value="DD-peptidase/beta-lactamase superfamily"/>
    <property type="match status" value="1"/>
</dbReference>
<dbReference type="PANTHER" id="PTHR43283">
    <property type="entry name" value="BETA-LACTAMASE-RELATED"/>
    <property type="match status" value="1"/>
</dbReference>
<feature type="region of interest" description="Disordered" evidence="1">
    <location>
        <begin position="258"/>
        <end position="279"/>
    </location>
</feature>
<proteinExistence type="predicted"/>
<evidence type="ECO:0000256" key="2">
    <source>
        <dbReference type="SAM" id="SignalP"/>
    </source>
</evidence>
<dbReference type="PANTHER" id="PTHR43283:SF18">
    <property type="match status" value="1"/>
</dbReference>